<dbReference type="AlphaFoldDB" id="A0A0V1MEG3"/>
<gene>
    <name evidence="2" type="ORF">T10_7740</name>
</gene>
<sequence length="59" mass="6705">MSQRSLHNLLSLNALSALDVLIGLAEHMREFRSEMTSWIDAATARPSFNNRTEFLTNLL</sequence>
<accession>A0A0V1MEG3</accession>
<name>A0A0V1MEG3_9BILA</name>
<evidence type="ECO:0000313" key="2">
    <source>
        <dbReference type="EMBL" id="KRZ70267.1"/>
    </source>
</evidence>
<feature type="chain" id="PRO_5006882481" evidence="1">
    <location>
        <begin position="26"/>
        <end position="59"/>
    </location>
</feature>
<dbReference type="EMBL" id="JYDO01000117">
    <property type="protein sequence ID" value="KRZ70267.1"/>
    <property type="molecule type" value="Genomic_DNA"/>
</dbReference>
<feature type="signal peptide" evidence="1">
    <location>
        <begin position="1"/>
        <end position="25"/>
    </location>
</feature>
<protein>
    <submittedName>
        <fullName evidence="2">Uncharacterized protein</fullName>
    </submittedName>
</protein>
<evidence type="ECO:0000256" key="1">
    <source>
        <dbReference type="SAM" id="SignalP"/>
    </source>
</evidence>
<dbReference type="Proteomes" id="UP000054843">
    <property type="component" value="Unassembled WGS sequence"/>
</dbReference>
<evidence type="ECO:0000313" key="3">
    <source>
        <dbReference type="Proteomes" id="UP000054843"/>
    </source>
</evidence>
<proteinExistence type="predicted"/>
<reference evidence="2 3" key="1">
    <citation type="submission" date="2015-01" db="EMBL/GenBank/DDBJ databases">
        <title>Evolution of Trichinella species and genotypes.</title>
        <authorList>
            <person name="Korhonen P.K."/>
            <person name="Edoardo P."/>
            <person name="Giuseppe L.R."/>
            <person name="Gasser R.B."/>
        </authorList>
    </citation>
    <scope>NUCLEOTIDE SEQUENCE [LARGE SCALE GENOMIC DNA]</scope>
    <source>
        <strain evidence="2">ISS1980</strain>
    </source>
</reference>
<comment type="caution">
    <text evidence="2">The sequence shown here is derived from an EMBL/GenBank/DDBJ whole genome shotgun (WGS) entry which is preliminary data.</text>
</comment>
<keyword evidence="1" id="KW-0732">Signal</keyword>
<organism evidence="2 3">
    <name type="scientific">Trichinella papuae</name>
    <dbReference type="NCBI Taxonomy" id="268474"/>
    <lineage>
        <taxon>Eukaryota</taxon>
        <taxon>Metazoa</taxon>
        <taxon>Ecdysozoa</taxon>
        <taxon>Nematoda</taxon>
        <taxon>Enoplea</taxon>
        <taxon>Dorylaimia</taxon>
        <taxon>Trichinellida</taxon>
        <taxon>Trichinellidae</taxon>
        <taxon>Trichinella</taxon>
    </lineage>
</organism>
<keyword evidence="3" id="KW-1185">Reference proteome</keyword>